<evidence type="ECO:0000313" key="2">
    <source>
        <dbReference type="Proteomes" id="UP001523369"/>
    </source>
</evidence>
<dbReference type="RefSeq" id="WP_253241212.1">
    <property type="nucleotide sequence ID" value="NZ_JAMYJR010000035.1"/>
</dbReference>
<comment type="caution">
    <text evidence="1">The sequence shown here is derived from an EMBL/GenBank/DDBJ whole genome shotgun (WGS) entry which is preliminary data.</text>
</comment>
<keyword evidence="2" id="KW-1185">Reference proteome</keyword>
<protein>
    <submittedName>
        <fullName evidence="1">Uncharacterized protein</fullName>
    </submittedName>
</protein>
<proteinExistence type="predicted"/>
<name>A0ABT1DWA7_9ACTN</name>
<gene>
    <name evidence="1" type="ORF">M1L60_31660</name>
</gene>
<organism evidence="1 2">
    <name type="scientific">Paractinoplanes aksuensis</name>
    <dbReference type="NCBI Taxonomy" id="2939490"/>
    <lineage>
        <taxon>Bacteria</taxon>
        <taxon>Bacillati</taxon>
        <taxon>Actinomycetota</taxon>
        <taxon>Actinomycetes</taxon>
        <taxon>Micromonosporales</taxon>
        <taxon>Micromonosporaceae</taxon>
        <taxon>Paractinoplanes</taxon>
    </lineage>
</organism>
<dbReference type="Proteomes" id="UP001523369">
    <property type="component" value="Unassembled WGS sequence"/>
</dbReference>
<dbReference type="SUPFAM" id="SSF49785">
    <property type="entry name" value="Galactose-binding domain-like"/>
    <property type="match status" value="1"/>
</dbReference>
<dbReference type="Gene3D" id="2.60.120.380">
    <property type="match status" value="1"/>
</dbReference>
<reference evidence="1 2" key="1">
    <citation type="submission" date="2022-06" db="EMBL/GenBank/DDBJ databases">
        <title>New Species of the Genus Actinoplanes, ActinopZanes ferrugineus.</title>
        <authorList>
            <person name="Ding P."/>
        </authorList>
    </citation>
    <scope>NUCLEOTIDE SEQUENCE [LARGE SCALE GENOMIC DNA]</scope>
    <source>
        <strain evidence="1 2">TRM88003</strain>
    </source>
</reference>
<sequence>MLINGAATMRGQFAGEIAAGPNDVCGFGRVDVTAALDEHMRCDDDPAAAVGTGEMRRWTVPAAVPGRPLKVTLVRTDPPSLEGVGSLVNQLYLQLQAPDGTVLNGDTTQFPTATNNVQQITVASPSEGAYTVRVRGVSVPSGPKQPFALVVAGGTGLKRVP</sequence>
<dbReference type="InterPro" id="IPR008979">
    <property type="entry name" value="Galactose-bd-like_sf"/>
</dbReference>
<accession>A0ABT1DWA7</accession>
<dbReference type="EMBL" id="JAMYJR010000035">
    <property type="protein sequence ID" value="MCO8275147.1"/>
    <property type="molecule type" value="Genomic_DNA"/>
</dbReference>
<evidence type="ECO:0000313" key="1">
    <source>
        <dbReference type="EMBL" id="MCO8275147.1"/>
    </source>
</evidence>